<dbReference type="EMBL" id="ACVN02000264">
    <property type="protein sequence ID" value="ERK52083.1"/>
    <property type="molecule type" value="Genomic_DNA"/>
</dbReference>
<keyword evidence="11" id="KW-1185">Reference proteome</keyword>
<dbReference type="Pfam" id="PF03807">
    <property type="entry name" value="F420_oxidored"/>
    <property type="match status" value="1"/>
</dbReference>
<dbReference type="GeneID" id="95360232"/>
<keyword evidence="3 5" id="KW-0560">Oxidoreductase</keyword>
<organism evidence="10 11">
    <name type="scientific">Propionibacterium acidifaciens F0233</name>
    <dbReference type="NCBI Taxonomy" id="553198"/>
    <lineage>
        <taxon>Bacteria</taxon>
        <taxon>Bacillati</taxon>
        <taxon>Actinomycetota</taxon>
        <taxon>Actinomycetes</taxon>
        <taxon>Propionibacteriales</taxon>
        <taxon>Propionibacteriaceae</taxon>
        <taxon>Propionibacterium</taxon>
    </lineage>
</organism>
<evidence type="ECO:0000259" key="8">
    <source>
        <dbReference type="Pfam" id="PF03807"/>
    </source>
</evidence>
<dbReference type="Pfam" id="PF14748">
    <property type="entry name" value="P5CR_dimer"/>
    <property type="match status" value="1"/>
</dbReference>
<evidence type="ECO:0000256" key="3">
    <source>
        <dbReference type="ARBA" id="ARBA00023002"/>
    </source>
</evidence>
<keyword evidence="5" id="KW-0963">Cytoplasm</keyword>
<evidence type="ECO:0000313" key="10">
    <source>
        <dbReference type="EMBL" id="ERK52083.1"/>
    </source>
</evidence>
<dbReference type="PIRSF" id="PIRSF000193">
    <property type="entry name" value="Pyrrol-5-carb_rd"/>
    <property type="match status" value="1"/>
</dbReference>
<keyword evidence="5" id="KW-0028">Amino-acid biosynthesis</keyword>
<keyword evidence="2 5" id="KW-0521">NADP</keyword>
<evidence type="ECO:0000256" key="5">
    <source>
        <dbReference type="HAMAP-Rule" id="MF_01925"/>
    </source>
</evidence>
<comment type="function">
    <text evidence="4 5">Catalyzes the reduction of 1-pyrroline-5-carboxylate (PCA) to L-proline.</text>
</comment>
<dbReference type="NCBIfam" id="TIGR00112">
    <property type="entry name" value="proC"/>
    <property type="match status" value="1"/>
</dbReference>
<dbReference type="GO" id="GO:0055129">
    <property type="term" value="P:L-proline biosynthetic process"/>
    <property type="evidence" value="ECO:0007669"/>
    <property type="project" value="UniProtKB-UniRule"/>
</dbReference>
<dbReference type="EC" id="1.5.1.2" evidence="5 6"/>
<dbReference type="SUPFAM" id="SSF51735">
    <property type="entry name" value="NAD(P)-binding Rossmann-fold domains"/>
    <property type="match status" value="1"/>
</dbReference>
<reference evidence="10" key="1">
    <citation type="submission" date="2013-08" db="EMBL/GenBank/DDBJ databases">
        <authorList>
            <person name="Durkin A.S."/>
            <person name="Haft D.R."/>
            <person name="McCorrison J."/>
            <person name="Torralba M."/>
            <person name="Gillis M."/>
            <person name="Haft D.H."/>
            <person name="Methe B."/>
            <person name="Sutton G."/>
            <person name="Nelson K.E."/>
        </authorList>
    </citation>
    <scope>NUCLEOTIDE SEQUENCE [LARGE SCALE GENOMIC DNA]</scope>
    <source>
        <strain evidence="10">F0233</strain>
    </source>
</reference>
<dbReference type="AlphaFoldDB" id="U2REU6"/>
<dbReference type="Proteomes" id="UP000017052">
    <property type="component" value="Unassembled WGS sequence"/>
</dbReference>
<gene>
    <name evidence="5 10" type="primary">proC</name>
    <name evidence="10" type="ORF">HMPREF0682_0875</name>
</gene>
<evidence type="ECO:0000256" key="7">
    <source>
        <dbReference type="PIRSR" id="PIRSR000193-1"/>
    </source>
</evidence>
<feature type="binding site" evidence="7">
    <location>
        <position position="68"/>
    </location>
    <ligand>
        <name>NADPH</name>
        <dbReference type="ChEBI" id="CHEBI:57783"/>
    </ligand>
</feature>
<comment type="subcellular location">
    <subcellularLocation>
        <location evidence="5">Cytoplasm</location>
    </subcellularLocation>
</comment>
<feature type="binding site" evidence="7">
    <location>
        <begin position="20"/>
        <end position="25"/>
    </location>
    <ligand>
        <name>NADP(+)</name>
        <dbReference type="ChEBI" id="CHEBI:58349"/>
    </ligand>
</feature>
<feature type="binding site" evidence="7">
    <location>
        <position position="47"/>
    </location>
    <ligand>
        <name>NADP(+)</name>
        <dbReference type="ChEBI" id="CHEBI:58349"/>
    </ligand>
</feature>
<name>U2REU6_9ACTN</name>
<dbReference type="Gene3D" id="3.40.50.720">
    <property type="entry name" value="NAD(P)-binding Rossmann-like Domain"/>
    <property type="match status" value="1"/>
</dbReference>
<comment type="catalytic activity">
    <reaction evidence="5">
        <text>L-proline + NADP(+) = (S)-1-pyrroline-5-carboxylate + NADPH + 2 H(+)</text>
        <dbReference type="Rhea" id="RHEA:14109"/>
        <dbReference type="ChEBI" id="CHEBI:15378"/>
        <dbReference type="ChEBI" id="CHEBI:17388"/>
        <dbReference type="ChEBI" id="CHEBI:57783"/>
        <dbReference type="ChEBI" id="CHEBI:58349"/>
        <dbReference type="ChEBI" id="CHEBI:60039"/>
        <dbReference type="EC" id="1.5.1.2"/>
    </reaction>
</comment>
<comment type="caution">
    <text evidence="10">The sequence shown here is derived from an EMBL/GenBank/DDBJ whole genome shotgun (WGS) entry which is preliminary data.</text>
</comment>
<dbReference type="InterPro" id="IPR036291">
    <property type="entry name" value="NAD(P)-bd_dom_sf"/>
</dbReference>
<dbReference type="PANTHER" id="PTHR11645:SF0">
    <property type="entry name" value="PYRROLINE-5-CARBOXYLATE REDUCTASE 3"/>
    <property type="match status" value="1"/>
</dbReference>
<feature type="domain" description="Pyrroline-5-carboxylate reductase dimerisation" evidence="9">
    <location>
        <begin position="173"/>
        <end position="277"/>
    </location>
</feature>
<dbReference type="InterPro" id="IPR008927">
    <property type="entry name" value="6-PGluconate_DH-like_C_sf"/>
</dbReference>
<evidence type="ECO:0000313" key="11">
    <source>
        <dbReference type="Proteomes" id="UP000017052"/>
    </source>
</evidence>
<accession>U2REU6</accession>
<comment type="catalytic activity">
    <reaction evidence="5">
        <text>L-proline + NAD(+) = (S)-1-pyrroline-5-carboxylate + NADH + 2 H(+)</text>
        <dbReference type="Rhea" id="RHEA:14105"/>
        <dbReference type="ChEBI" id="CHEBI:15378"/>
        <dbReference type="ChEBI" id="CHEBI:17388"/>
        <dbReference type="ChEBI" id="CHEBI:57540"/>
        <dbReference type="ChEBI" id="CHEBI:57945"/>
        <dbReference type="ChEBI" id="CHEBI:60039"/>
        <dbReference type="EC" id="1.5.1.2"/>
    </reaction>
</comment>
<comment type="pathway">
    <text evidence="5">Amino-acid biosynthesis; L-proline biosynthesis; L-proline from L-glutamate 5-semialdehyde: step 1/1.</text>
</comment>
<dbReference type="InterPro" id="IPR029036">
    <property type="entry name" value="P5CR_dimer"/>
</dbReference>
<comment type="similarity">
    <text evidence="1 5">Belongs to the pyrroline-5-carboxylate reductase family.</text>
</comment>
<protein>
    <recommendedName>
        <fullName evidence="5 6">Pyrroline-5-carboxylate reductase</fullName>
        <shortName evidence="5">P5C reductase</shortName>
        <shortName evidence="5">P5CR</shortName>
        <ecNumber evidence="5 6">1.5.1.2</ecNumber>
    </recommendedName>
    <alternativeName>
        <fullName evidence="5">PCA reductase</fullName>
    </alternativeName>
</protein>
<dbReference type="GO" id="GO:0005737">
    <property type="term" value="C:cytoplasm"/>
    <property type="evidence" value="ECO:0007669"/>
    <property type="project" value="UniProtKB-SubCell"/>
</dbReference>
<keyword evidence="5" id="KW-0641">Proline biosynthesis</keyword>
<dbReference type="HAMAP" id="MF_01925">
    <property type="entry name" value="P5C_reductase"/>
    <property type="match status" value="1"/>
</dbReference>
<evidence type="ECO:0000259" key="9">
    <source>
        <dbReference type="Pfam" id="PF14748"/>
    </source>
</evidence>
<dbReference type="InterPro" id="IPR000304">
    <property type="entry name" value="Pyrroline-COOH_reductase"/>
</dbReference>
<dbReference type="Gene3D" id="1.10.3730.10">
    <property type="entry name" value="ProC C-terminal domain-like"/>
    <property type="match status" value="1"/>
</dbReference>
<sequence>MTEAHPARSAPAAGLRLGFLGAGTMGGIIAAGLVAAGHEPGLIGVTSATPRTREELAARLGVRAFDSNAEAAAWADAVVLGVKPRAAAELLEGVREQIGDGTLVISLCAGLSTAALEAHLVPGARVVRVMPNTPSAVGEGMAGISAGAEATGDDLDVAAALMGAVGRAVVIPESQQNALAAISGSGPAWVFHGIESLVEAAVAQGLPRALATELVVQTVKGSALVLERTGQHPSLAREAVTSPGGTTAAGLRVLDRRAVRAAVADAVDACVRRAGELG</sequence>
<feature type="domain" description="Pyrroline-5-carboxylate reductase catalytic N-terminal" evidence="8">
    <location>
        <begin position="16"/>
        <end position="110"/>
    </location>
</feature>
<dbReference type="FunFam" id="1.10.3730.10:FF:000001">
    <property type="entry name" value="Pyrroline-5-carboxylate reductase"/>
    <property type="match status" value="1"/>
</dbReference>
<evidence type="ECO:0000256" key="6">
    <source>
        <dbReference type="NCBIfam" id="TIGR00112"/>
    </source>
</evidence>
<evidence type="ECO:0000256" key="1">
    <source>
        <dbReference type="ARBA" id="ARBA00005525"/>
    </source>
</evidence>
<dbReference type="RefSeq" id="WP_021798391.1">
    <property type="nucleotide sequence ID" value="NZ_ACVN02000264.1"/>
</dbReference>
<dbReference type="InterPro" id="IPR028939">
    <property type="entry name" value="P5C_Rdtase_cat_N"/>
</dbReference>
<dbReference type="SUPFAM" id="SSF48179">
    <property type="entry name" value="6-phosphogluconate dehydrogenase C-terminal domain-like"/>
    <property type="match status" value="1"/>
</dbReference>
<evidence type="ECO:0000256" key="4">
    <source>
        <dbReference type="ARBA" id="ARBA00058118"/>
    </source>
</evidence>
<dbReference type="UniPathway" id="UPA00098">
    <property type="reaction ID" value="UER00361"/>
</dbReference>
<proteinExistence type="inferred from homology"/>
<dbReference type="PANTHER" id="PTHR11645">
    <property type="entry name" value="PYRROLINE-5-CARBOXYLATE REDUCTASE"/>
    <property type="match status" value="1"/>
</dbReference>
<evidence type="ECO:0000256" key="2">
    <source>
        <dbReference type="ARBA" id="ARBA00022857"/>
    </source>
</evidence>
<dbReference type="GO" id="GO:0004735">
    <property type="term" value="F:pyrroline-5-carboxylate reductase activity"/>
    <property type="evidence" value="ECO:0007669"/>
    <property type="project" value="UniProtKB-UniRule"/>
</dbReference>